<reference evidence="2 3" key="1">
    <citation type="submission" date="2020-01" db="EMBL/GenBank/DDBJ databases">
        <title>Paenibacillus soybeanensis sp. nov. isolated from the nodules of soybean (Glycine max(L.) Merr).</title>
        <authorList>
            <person name="Wang H."/>
        </authorList>
    </citation>
    <scope>NUCLEOTIDE SEQUENCE [LARGE SCALE GENOMIC DNA]</scope>
    <source>
        <strain evidence="2 3">DSM 23054</strain>
    </source>
</reference>
<sequence length="255" mass="28054">MEIAISRIVNKSTESAITKLLEVLPKISLESISSAYHFSTYLDGELISPLLLSDLIDAWRISELKSDSIIFAFRTAIRTRNQLVSQMPKIDIVWTGPYPPTGANVRSTLAVLQEMIESAHKKILLVGYSLTTGGASQMTVLEKLLGAVKRGCEVKIALHDDGSNYKNLKAIWPKTLPSPILLRWAGRPGDDMASLHAKMLLIDQEDLLVTSANLTYHGLQSNIEVGARVSGGTARQLADHFFSLEKSGILQRVEE</sequence>
<dbReference type="RefSeq" id="WP_161704316.1">
    <property type="nucleotide sequence ID" value="NZ_JAAAMU010000024.1"/>
</dbReference>
<dbReference type="InterPro" id="IPR025202">
    <property type="entry name" value="PLD-like_dom"/>
</dbReference>
<evidence type="ECO:0000259" key="1">
    <source>
        <dbReference type="PROSITE" id="PS50035"/>
    </source>
</evidence>
<dbReference type="OrthoDB" id="9802848at2"/>
<evidence type="ECO:0000313" key="2">
    <source>
        <dbReference type="EMBL" id="NBC72890.1"/>
    </source>
</evidence>
<dbReference type="PROSITE" id="PS50035">
    <property type="entry name" value="PLD"/>
    <property type="match status" value="1"/>
</dbReference>
<accession>A0A7X4YUK3</accession>
<comment type="caution">
    <text evidence="2">The sequence shown here is derived from an EMBL/GenBank/DDBJ whole genome shotgun (WGS) entry which is preliminary data.</text>
</comment>
<dbReference type="AlphaFoldDB" id="A0A7X4YUK3"/>
<organism evidence="2 3">
    <name type="scientific">Paenibacillus sacheonensis</name>
    <dbReference type="NCBI Taxonomy" id="742054"/>
    <lineage>
        <taxon>Bacteria</taxon>
        <taxon>Bacillati</taxon>
        <taxon>Bacillota</taxon>
        <taxon>Bacilli</taxon>
        <taxon>Bacillales</taxon>
        <taxon>Paenibacillaceae</taxon>
        <taxon>Paenibacillus</taxon>
    </lineage>
</organism>
<feature type="domain" description="PLD phosphodiesterase" evidence="1">
    <location>
        <begin position="191"/>
        <end position="218"/>
    </location>
</feature>
<evidence type="ECO:0000313" key="3">
    <source>
        <dbReference type="Proteomes" id="UP000558113"/>
    </source>
</evidence>
<dbReference type="Proteomes" id="UP000558113">
    <property type="component" value="Unassembled WGS sequence"/>
</dbReference>
<dbReference type="InterPro" id="IPR001736">
    <property type="entry name" value="PLipase_D/transphosphatidylase"/>
</dbReference>
<proteinExistence type="predicted"/>
<gene>
    <name evidence="2" type="ORF">GT003_28245</name>
</gene>
<dbReference type="SUPFAM" id="SSF56024">
    <property type="entry name" value="Phospholipase D/nuclease"/>
    <property type="match status" value="1"/>
</dbReference>
<dbReference type="Pfam" id="PF13091">
    <property type="entry name" value="PLDc_2"/>
    <property type="match status" value="1"/>
</dbReference>
<name>A0A7X4YUK3_9BACL</name>
<keyword evidence="3" id="KW-1185">Reference proteome</keyword>
<dbReference type="EMBL" id="JAAAMU010000024">
    <property type="protein sequence ID" value="NBC72890.1"/>
    <property type="molecule type" value="Genomic_DNA"/>
</dbReference>
<dbReference type="Gene3D" id="3.30.870.10">
    <property type="entry name" value="Endonuclease Chain A"/>
    <property type="match status" value="1"/>
</dbReference>
<protein>
    <recommendedName>
        <fullName evidence="1">PLD phosphodiesterase domain-containing protein</fullName>
    </recommendedName>
</protein>
<dbReference type="GO" id="GO:0006793">
    <property type="term" value="P:phosphorus metabolic process"/>
    <property type="evidence" value="ECO:0007669"/>
    <property type="project" value="UniProtKB-ARBA"/>
</dbReference>
<dbReference type="GO" id="GO:0003824">
    <property type="term" value="F:catalytic activity"/>
    <property type="evidence" value="ECO:0007669"/>
    <property type="project" value="InterPro"/>
</dbReference>